<dbReference type="Proteomes" id="UP001295684">
    <property type="component" value="Unassembled WGS sequence"/>
</dbReference>
<feature type="domain" description="JmjC" evidence="5">
    <location>
        <begin position="282"/>
        <end position="448"/>
    </location>
</feature>
<reference evidence="6" key="1">
    <citation type="submission" date="2023-07" db="EMBL/GenBank/DDBJ databases">
        <authorList>
            <consortium name="AG Swart"/>
            <person name="Singh M."/>
            <person name="Singh A."/>
            <person name="Seah K."/>
            <person name="Emmerich C."/>
        </authorList>
    </citation>
    <scope>NUCLEOTIDE SEQUENCE</scope>
    <source>
        <strain evidence="6">DP1</strain>
    </source>
</reference>
<dbReference type="InterPro" id="IPR046941">
    <property type="entry name" value="KDM6_GATAL_sf"/>
</dbReference>
<organism evidence="6 7">
    <name type="scientific">Euplotes crassus</name>
    <dbReference type="NCBI Taxonomy" id="5936"/>
    <lineage>
        <taxon>Eukaryota</taxon>
        <taxon>Sar</taxon>
        <taxon>Alveolata</taxon>
        <taxon>Ciliophora</taxon>
        <taxon>Intramacronucleata</taxon>
        <taxon>Spirotrichea</taxon>
        <taxon>Hypotrichia</taxon>
        <taxon>Euplotida</taxon>
        <taxon>Euplotidae</taxon>
        <taxon>Moneuplotes</taxon>
    </lineage>
</organism>
<evidence type="ECO:0008006" key="8">
    <source>
        <dbReference type="Google" id="ProtNLM"/>
    </source>
</evidence>
<feature type="compositionally biased region" description="Basic residues" evidence="3">
    <location>
        <begin position="1"/>
        <end position="15"/>
    </location>
</feature>
<feature type="compositionally biased region" description="Polar residues" evidence="3">
    <location>
        <begin position="715"/>
        <end position="728"/>
    </location>
</feature>
<gene>
    <name evidence="6" type="ORF">ECRASSUSDP1_LOCUS25410</name>
</gene>
<dbReference type="SMART" id="SM00558">
    <property type="entry name" value="JmjC"/>
    <property type="match status" value="1"/>
</dbReference>
<keyword evidence="2" id="KW-0539">Nucleus</keyword>
<comment type="caution">
    <text evidence="6">The sequence shown here is derived from an EMBL/GenBank/DDBJ whole genome shotgun (WGS) entry which is preliminary data.</text>
</comment>
<dbReference type="Gene3D" id="2.10.110.20">
    <property type="match status" value="1"/>
</dbReference>
<dbReference type="PANTHER" id="PTHR14017:SF1">
    <property type="entry name" value="LD02225P"/>
    <property type="match status" value="1"/>
</dbReference>
<dbReference type="PANTHER" id="PTHR14017">
    <property type="entry name" value="LYSINE-SPECIFIC DEMETHYLASE"/>
    <property type="match status" value="1"/>
</dbReference>
<dbReference type="SUPFAM" id="SSF46774">
    <property type="entry name" value="ARID-like"/>
    <property type="match status" value="1"/>
</dbReference>
<dbReference type="SUPFAM" id="SSF51197">
    <property type="entry name" value="Clavaminate synthase-like"/>
    <property type="match status" value="1"/>
</dbReference>
<evidence type="ECO:0000259" key="5">
    <source>
        <dbReference type="PROSITE" id="PS51184"/>
    </source>
</evidence>
<dbReference type="InterPro" id="IPR001606">
    <property type="entry name" value="ARID_dom"/>
</dbReference>
<dbReference type="Gene3D" id="1.20.58.1370">
    <property type="match status" value="1"/>
</dbReference>
<protein>
    <recommendedName>
        <fullName evidence="8">JmjC domain-containing protein</fullName>
    </recommendedName>
</protein>
<feature type="region of interest" description="Disordered" evidence="3">
    <location>
        <begin position="1"/>
        <end position="38"/>
    </location>
</feature>
<feature type="domain" description="ARID" evidence="4">
    <location>
        <begin position="53"/>
        <end position="146"/>
    </location>
</feature>
<dbReference type="GO" id="GO:0031490">
    <property type="term" value="F:chromatin DNA binding"/>
    <property type="evidence" value="ECO:0007669"/>
    <property type="project" value="TreeGrafter"/>
</dbReference>
<evidence type="ECO:0000256" key="1">
    <source>
        <dbReference type="ARBA" id="ARBA00004123"/>
    </source>
</evidence>
<dbReference type="InterPro" id="IPR003347">
    <property type="entry name" value="JmjC_dom"/>
</dbReference>
<dbReference type="Gene3D" id="1.10.150.60">
    <property type="entry name" value="ARID DNA-binding domain"/>
    <property type="match status" value="1"/>
</dbReference>
<dbReference type="Pfam" id="PF01388">
    <property type="entry name" value="ARID"/>
    <property type="match status" value="1"/>
</dbReference>
<feature type="region of interest" description="Disordered" evidence="3">
    <location>
        <begin position="657"/>
        <end position="783"/>
    </location>
</feature>
<dbReference type="InterPro" id="IPR036431">
    <property type="entry name" value="ARID_dom_sf"/>
</dbReference>
<dbReference type="Gene3D" id="2.60.120.650">
    <property type="entry name" value="Cupin"/>
    <property type="match status" value="1"/>
</dbReference>
<dbReference type="PROSITE" id="PS51011">
    <property type="entry name" value="ARID"/>
    <property type="match status" value="1"/>
</dbReference>
<evidence type="ECO:0000256" key="3">
    <source>
        <dbReference type="SAM" id="MobiDB-lite"/>
    </source>
</evidence>
<accession>A0AAD1Y3I8</accession>
<dbReference type="InterPro" id="IPR051630">
    <property type="entry name" value="Corepressor-Demethylase"/>
</dbReference>
<evidence type="ECO:0000256" key="2">
    <source>
        <dbReference type="ARBA" id="ARBA00023242"/>
    </source>
</evidence>
<dbReference type="EMBL" id="CAMPGE010026200">
    <property type="protein sequence ID" value="CAI2383894.1"/>
    <property type="molecule type" value="Genomic_DNA"/>
</dbReference>
<evidence type="ECO:0000313" key="6">
    <source>
        <dbReference type="EMBL" id="CAI2383894.1"/>
    </source>
</evidence>
<keyword evidence="7" id="KW-1185">Reference proteome</keyword>
<dbReference type="PROSITE" id="PS51184">
    <property type="entry name" value="JMJC"/>
    <property type="match status" value="1"/>
</dbReference>
<comment type="subcellular location">
    <subcellularLocation>
        <location evidence="1">Nucleus</location>
    </subcellularLocation>
</comment>
<dbReference type="GO" id="GO:0000978">
    <property type="term" value="F:RNA polymerase II cis-regulatory region sequence-specific DNA binding"/>
    <property type="evidence" value="ECO:0007669"/>
    <property type="project" value="TreeGrafter"/>
</dbReference>
<name>A0AAD1Y3I8_EUPCR</name>
<dbReference type="Pfam" id="PF02373">
    <property type="entry name" value="JmjC"/>
    <property type="match status" value="1"/>
</dbReference>
<proteinExistence type="predicted"/>
<dbReference type="GO" id="GO:0010468">
    <property type="term" value="P:regulation of gene expression"/>
    <property type="evidence" value="ECO:0007669"/>
    <property type="project" value="TreeGrafter"/>
</dbReference>
<evidence type="ECO:0000259" key="4">
    <source>
        <dbReference type="PROSITE" id="PS51011"/>
    </source>
</evidence>
<dbReference type="GO" id="GO:0005634">
    <property type="term" value="C:nucleus"/>
    <property type="evidence" value="ECO:0007669"/>
    <property type="project" value="UniProtKB-SubCell"/>
</dbReference>
<feature type="compositionally biased region" description="Basic residues" evidence="3">
    <location>
        <begin position="736"/>
        <end position="765"/>
    </location>
</feature>
<sequence>MNKQRRLKRGKKPKTKGPMSKNMSVGDGSKQVQGKRSPSVVEEIKTQGTDYEGPNCTWTVEELVEHYEKQYLSNDTYSFVTMNIRNAPDRSMLMSIYKAVVKNGGFRTVTAECGWESIHNDLNLSDKVQIFELYKTYLFHYEKIFNKETALALDFYKDGVSIEDLDPDYLIPVKIFEMNKPEDLTQEVIDEILKQDVCVIRNFEKATGFNKKIFDPEYFSKTHAQAKIDIVCQDPEIKTFRRAKNIKKSTVLGEFIKYQKEAHVKDENGNIKFAVNIDIGDWKPHMDELVSKFPEEILFGSTKDSLQYVRSHIYGMTLPQIYIKVKGSWTGGHEENLRYRAANINHGPDSSEWNCVGSKHSHTLREIVRDTYKTDIYKDEGLWYADVDFCLANRVPIVSFNQKEGDVVLLGPGCEHWVRGFGKAVQTAWNFGTYDKWQITQSIKRMEVNANINFGSIVPNWTLLLDLVNHELPCIDNDCLKIIYKELKKKVEQGIIEREALIKKLSSGRKKISISFQKESDESNITQCWGCGIDTFDFYICEGNTKKDFANYSYYCLRCASAERMLNKLREHNKRYEFYYKYEQAQLSNFFKRIESKLTCKNPNKYQDSGIQIPLLTKADWPQLRTKEDLEEEGTPCIFYGDSKKKQVKDGISMTKSLHSLRPCPGKQEIKESENVKTCAGPKKMKKRVKKQESKEKESSSSQNVENEQKRGRNCYTSIVPSSGSEDSSGLIPARVARKAKLSKDRVKKANAKKRSKQVRNKKTKTAVLKKSSQWRGKGKVTRKISSHYEDNCSEEGAYESEV</sequence>
<dbReference type="AlphaFoldDB" id="A0AAD1Y3I8"/>
<evidence type="ECO:0000313" key="7">
    <source>
        <dbReference type="Proteomes" id="UP001295684"/>
    </source>
</evidence>